<evidence type="ECO:0000313" key="2">
    <source>
        <dbReference type="Proteomes" id="UP000292958"/>
    </source>
</evidence>
<keyword evidence="2" id="KW-1185">Reference proteome</keyword>
<dbReference type="Proteomes" id="UP000292958">
    <property type="component" value="Unassembled WGS sequence"/>
</dbReference>
<evidence type="ECO:0000313" key="1">
    <source>
        <dbReference type="EMBL" id="RZU38986.1"/>
    </source>
</evidence>
<comment type="caution">
    <text evidence="1">The sequence shown here is derived from an EMBL/GenBank/DDBJ whole genome shotgun (WGS) entry which is preliminary data.</text>
</comment>
<reference evidence="1 2" key="1">
    <citation type="submission" date="2019-02" db="EMBL/GenBank/DDBJ databases">
        <title>Genomic Encyclopedia of Archaeal and Bacterial Type Strains, Phase II (KMG-II): from individual species to whole genera.</title>
        <authorList>
            <person name="Goeker M."/>
        </authorList>
    </citation>
    <scope>NUCLEOTIDE SEQUENCE [LARGE SCALE GENOMIC DNA]</scope>
    <source>
        <strain evidence="1 2">DSM 18101</strain>
    </source>
</reference>
<gene>
    <name evidence="1" type="ORF">BDD14_0311</name>
</gene>
<dbReference type="AlphaFoldDB" id="A0A4V2G419"/>
<organism evidence="1 2">
    <name type="scientific">Edaphobacter modestus</name>
    <dbReference type="NCBI Taxonomy" id="388466"/>
    <lineage>
        <taxon>Bacteria</taxon>
        <taxon>Pseudomonadati</taxon>
        <taxon>Acidobacteriota</taxon>
        <taxon>Terriglobia</taxon>
        <taxon>Terriglobales</taxon>
        <taxon>Acidobacteriaceae</taxon>
        <taxon>Edaphobacter</taxon>
    </lineage>
</organism>
<proteinExistence type="predicted"/>
<name>A0A4V2G419_9BACT</name>
<protein>
    <submittedName>
        <fullName evidence="1">Uncharacterized protein</fullName>
    </submittedName>
</protein>
<dbReference type="EMBL" id="SHKW01000001">
    <property type="protein sequence ID" value="RZU38986.1"/>
    <property type="molecule type" value="Genomic_DNA"/>
</dbReference>
<sequence length="202" mass="23179">MTSGVAGARCCWPAADRHIAESAAHVRSFMVMFSRTLCLLIVLSAVARLQFSDWCDKAYTPPTAQAIGIWIDPGRNGSSSFAYRHRNSRRTELRCPVLSESPDARLPSRTLINRDLWYGLLWKKPDPGDRFRDVDSRANFRIPILENSCFQRARKGKMTTEGIVRQTKNQEHRVTYRQSINLLLHNLLTAEFTFKYRSILFG</sequence>
<accession>A0A4V2G419</accession>